<dbReference type="eggNOG" id="COG1297">
    <property type="taxonomic scope" value="Bacteria"/>
</dbReference>
<evidence type="ECO:0000256" key="3">
    <source>
        <dbReference type="ARBA" id="ARBA00022692"/>
    </source>
</evidence>
<comment type="caution">
    <text evidence="7">The sequence shown here is derived from an EMBL/GenBank/DDBJ whole genome shotgun (WGS) entry which is preliminary data.</text>
</comment>
<organism evidence="7 8">
    <name type="scientific">Synergistes jonesii</name>
    <dbReference type="NCBI Taxonomy" id="2754"/>
    <lineage>
        <taxon>Bacteria</taxon>
        <taxon>Thermotogati</taxon>
        <taxon>Synergistota</taxon>
        <taxon>Synergistia</taxon>
        <taxon>Synergistales</taxon>
        <taxon>Synergistaceae</taxon>
        <taxon>Synergistes</taxon>
    </lineage>
</organism>
<feature type="transmembrane region" description="Helical" evidence="6">
    <location>
        <begin position="84"/>
        <end position="103"/>
    </location>
</feature>
<protein>
    <submittedName>
        <fullName evidence="7">Peptide transporter</fullName>
    </submittedName>
</protein>
<evidence type="ECO:0000313" key="8">
    <source>
        <dbReference type="Proteomes" id="UP000027665"/>
    </source>
</evidence>
<comment type="subcellular location">
    <subcellularLocation>
        <location evidence="1">Membrane</location>
        <topology evidence="1">Multi-pass membrane protein</topology>
    </subcellularLocation>
</comment>
<feature type="transmembrane region" description="Helical" evidence="6">
    <location>
        <begin position="228"/>
        <end position="252"/>
    </location>
</feature>
<feature type="transmembrane region" description="Helical" evidence="6">
    <location>
        <begin position="414"/>
        <end position="436"/>
    </location>
</feature>
<keyword evidence="3 6" id="KW-0812">Transmembrane</keyword>
<feature type="transmembrane region" description="Helical" evidence="6">
    <location>
        <begin position="109"/>
        <end position="129"/>
    </location>
</feature>
<name>A0A073IQQ3_9BACT</name>
<dbReference type="Pfam" id="PF03169">
    <property type="entry name" value="OPT"/>
    <property type="match status" value="1"/>
</dbReference>
<dbReference type="Proteomes" id="UP000027665">
    <property type="component" value="Unassembled WGS sequence"/>
</dbReference>
<proteinExistence type="predicted"/>
<dbReference type="InterPro" id="IPR004813">
    <property type="entry name" value="OPT"/>
</dbReference>
<dbReference type="GO" id="GO:0016020">
    <property type="term" value="C:membrane"/>
    <property type="evidence" value="ECO:0007669"/>
    <property type="project" value="UniProtKB-SubCell"/>
</dbReference>
<dbReference type="GeneID" id="90983254"/>
<evidence type="ECO:0000256" key="2">
    <source>
        <dbReference type="ARBA" id="ARBA00022448"/>
    </source>
</evidence>
<dbReference type="AlphaFoldDB" id="A0A073IQQ3"/>
<dbReference type="GO" id="GO:0035673">
    <property type="term" value="F:oligopeptide transmembrane transporter activity"/>
    <property type="evidence" value="ECO:0007669"/>
    <property type="project" value="InterPro"/>
</dbReference>
<dbReference type="STRING" id="2754.EH55_02635"/>
<evidence type="ECO:0000256" key="5">
    <source>
        <dbReference type="ARBA" id="ARBA00023136"/>
    </source>
</evidence>
<dbReference type="RefSeq" id="WP_037975361.1">
    <property type="nucleotide sequence ID" value="NZ_JMKI01000021.1"/>
</dbReference>
<dbReference type="PATRIC" id="fig|2754.20.peg.679"/>
<reference evidence="7 8" key="1">
    <citation type="submission" date="2014-04" db="EMBL/GenBank/DDBJ databases">
        <title>Draft Genome Sequence of Synergistes jonesii.</title>
        <authorList>
            <person name="Coil D.A."/>
            <person name="Eisen J.A."/>
            <person name="Holland-Moritz H.E."/>
        </authorList>
    </citation>
    <scope>NUCLEOTIDE SEQUENCE [LARGE SCALE GENOMIC DNA]</scope>
    <source>
        <strain evidence="7 8">78-1</strain>
    </source>
</reference>
<feature type="transmembrane region" description="Helical" evidence="6">
    <location>
        <begin position="318"/>
        <end position="338"/>
    </location>
</feature>
<evidence type="ECO:0000256" key="6">
    <source>
        <dbReference type="SAM" id="Phobius"/>
    </source>
</evidence>
<evidence type="ECO:0000313" key="7">
    <source>
        <dbReference type="EMBL" id="KEJ92673.1"/>
    </source>
</evidence>
<keyword evidence="2" id="KW-0813">Transport</keyword>
<dbReference type="OrthoDB" id="3652263at2"/>
<keyword evidence="4 6" id="KW-1133">Transmembrane helix</keyword>
<keyword evidence="8" id="KW-1185">Reference proteome</keyword>
<sequence length="543" mass="57286">MERKTAKSITHVKTAEPATFLLSVLVSAVSAIISMQVLVKTGFGANTSILGAIIAMSLARIPFSCMDKFRSVDRQNLVQTMCSGAAFAASNCGILALGIIYYVKGARPYIPAMFVGAFAATAISIYFVYKLYDSKVYPASASWPPGVATAETIEAGDRGGEKIRRLLQGIAAGAVGNMIRIPSAWIGIPGGASFGLPMAGIGIVFLANIWSMSALAVGLLIRAYAPVFFGFNIGATYIPQGVMVGAGLMSLLQVGNMLYKSGKDTSDTVEEDGMVYSYTVSNRGVQKAICTSLVLNALAATVLAAVTGMMAQMDPAKIIIWVLWVTLSSVISPMLVGICAMRSGWFPAFAITTIFLSLGLLMGFPTMPLVILTGYVACTGPCFADMGYDLKTGWILRGKSGNLAYELDGRRQQLIAEMIGALIGFAVVACFVSVYFKLGTFAPVSKVFAAAIEAGRNPEILGQLIKWGAFGALIQLVFGIKKTVGVLLATGLLINSPMYGLGVVAAVVYRAIWGSKSMELRESGLIAGDGIYSFIMAVIKAFG</sequence>
<keyword evidence="5 6" id="KW-0472">Membrane</keyword>
<feature type="transmembrane region" description="Helical" evidence="6">
    <location>
        <begin position="344"/>
        <end position="364"/>
    </location>
</feature>
<feature type="transmembrane region" description="Helical" evidence="6">
    <location>
        <begin position="166"/>
        <end position="188"/>
    </location>
</feature>
<feature type="transmembrane region" description="Helical" evidence="6">
    <location>
        <begin position="45"/>
        <end position="63"/>
    </location>
</feature>
<feature type="transmembrane region" description="Helical" evidence="6">
    <location>
        <begin position="194"/>
        <end position="221"/>
    </location>
</feature>
<evidence type="ECO:0000256" key="1">
    <source>
        <dbReference type="ARBA" id="ARBA00004141"/>
    </source>
</evidence>
<accession>A0A073IQQ3</accession>
<evidence type="ECO:0000256" key="4">
    <source>
        <dbReference type="ARBA" id="ARBA00022989"/>
    </source>
</evidence>
<feature type="transmembrane region" description="Helical" evidence="6">
    <location>
        <begin position="20"/>
        <end position="39"/>
    </location>
</feature>
<dbReference type="EMBL" id="JMKI01000021">
    <property type="protein sequence ID" value="KEJ92673.1"/>
    <property type="molecule type" value="Genomic_DNA"/>
</dbReference>
<feature type="transmembrane region" description="Helical" evidence="6">
    <location>
        <begin position="492"/>
        <end position="512"/>
    </location>
</feature>
<gene>
    <name evidence="7" type="ORF">EH55_02635</name>
</gene>
<feature type="transmembrane region" description="Helical" evidence="6">
    <location>
        <begin position="284"/>
        <end position="306"/>
    </location>
</feature>